<dbReference type="GO" id="GO:0004049">
    <property type="term" value="F:anthranilate synthase activity"/>
    <property type="evidence" value="ECO:0007669"/>
    <property type="project" value="UniProtKB-EC"/>
</dbReference>
<feature type="region of interest" description="Disordered" evidence="4">
    <location>
        <begin position="523"/>
        <end position="545"/>
    </location>
</feature>
<name>A0A377JPP0_9HELI</name>
<dbReference type="SUPFAM" id="SSF56322">
    <property type="entry name" value="ADC synthase"/>
    <property type="match status" value="1"/>
</dbReference>
<dbReference type="Pfam" id="PF04715">
    <property type="entry name" value="Anth_synt_I_N"/>
    <property type="match status" value="1"/>
</dbReference>
<dbReference type="AlphaFoldDB" id="A0A377JPP0"/>
<evidence type="ECO:0000256" key="1">
    <source>
        <dbReference type="ARBA" id="ARBA00012266"/>
    </source>
</evidence>
<evidence type="ECO:0000259" key="6">
    <source>
        <dbReference type="Pfam" id="PF04715"/>
    </source>
</evidence>
<protein>
    <recommendedName>
        <fullName evidence="1">anthranilate synthase</fullName>
        <ecNumber evidence="1">4.1.3.27</ecNumber>
    </recommendedName>
</protein>
<dbReference type="RefSeq" id="WP_115026360.1">
    <property type="nucleotide sequence ID" value="NZ_UGHZ01000001.1"/>
</dbReference>
<dbReference type="InterPro" id="IPR005801">
    <property type="entry name" value="ADC_synthase"/>
</dbReference>
<dbReference type="EC" id="4.1.3.27" evidence="1"/>
<dbReference type="PANTHER" id="PTHR11236">
    <property type="entry name" value="AMINOBENZOATE/ANTHRANILATE SYNTHASE"/>
    <property type="match status" value="1"/>
</dbReference>
<gene>
    <name evidence="7" type="primary">trpE_2</name>
    <name evidence="7" type="ORF">NCTC12221_01187</name>
</gene>
<dbReference type="EMBL" id="UGHZ01000001">
    <property type="protein sequence ID" value="STP09741.1"/>
    <property type="molecule type" value="Genomic_DNA"/>
</dbReference>
<evidence type="ECO:0000313" key="8">
    <source>
        <dbReference type="Proteomes" id="UP000255335"/>
    </source>
</evidence>
<evidence type="ECO:0000256" key="3">
    <source>
        <dbReference type="ARBA" id="ARBA00047683"/>
    </source>
</evidence>
<evidence type="ECO:0000259" key="5">
    <source>
        <dbReference type="Pfam" id="PF00425"/>
    </source>
</evidence>
<feature type="domain" description="Anthranilate synthase component I N-terminal" evidence="6">
    <location>
        <begin position="20"/>
        <end position="197"/>
    </location>
</feature>
<dbReference type="PANTHER" id="PTHR11236:SF49">
    <property type="entry name" value="ANTHRANILATE SYNTHASE COMPONENT 1"/>
    <property type="match status" value="1"/>
</dbReference>
<evidence type="ECO:0000256" key="2">
    <source>
        <dbReference type="ARBA" id="ARBA00023239"/>
    </source>
</evidence>
<feature type="domain" description="Chorismate-utilising enzyme C-terminal" evidence="5">
    <location>
        <begin position="251"/>
        <end position="509"/>
    </location>
</feature>
<dbReference type="InterPro" id="IPR006805">
    <property type="entry name" value="Anth_synth_I_N"/>
</dbReference>
<dbReference type="InterPro" id="IPR019999">
    <property type="entry name" value="Anth_synth_I-like"/>
</dbReference>
<dbReference type="Gene3D" id="3.60.120.10">
    <property type="entry name" value="Anthranilate synthase"/>
    <property type="match status" value="1"/>
</dbReference>
<keyword evidence="2 7" id="KW-0456">Lyase</keyword>
<accession>A0A377JPP0</accession>
<organism evidence="7 8">
    <name type="scientific">Helicobacter cinaedi</name>
    <dbReference type="NCBI Taxonomy" id="213"/>
    <lineage>
        <taxon>Bacteria</taxon>
        <taxon>Pseudomonadati</taxon>
        <taxon>Campylobacterota</taxon>
        <taxon>Epsilonproteobacteria</taxon>
        <taxon>Campylobacterales</taxon>
        <taxon>Helicobacteraceae</taxon>
        <taxon>Helicobacter</taxon>
    </lineage>
</organism>
<evidence type="ECO:0000313" key="7">
    <source>
        <dbReference type="EMBL" id="STP09741.1"/>
    </source>
</evidence>
<dbReference type="PRINTS" id="PR00095">
    <property type="entry name" value="ANTSNTHASEI"/>
</dbReference>
<dbReference type="Proteomes" id="UP000255335">
    <property type="component" value="Unassembled WGS sequence"/>
</dbReference>
<sequence>MFDFHAQNKPQIAHKEVLCDSLTPLSVLFALKAKVLLESAYNETGKDRYSLVILNEAFRVYKEEGIHYLVVKGVKMPLHQALQGYLTSENIKKSLGIRADSVGFTESRESKGADSKQDFLENLAIVRSLAPKPEQSLHLPLDLPLPLGGAGYIGYEFFAEIENVEFKNPPLYNAPECGFIFGRDFLIFDHLFDRLHIVSVSYAYEKETIDVAGRVASIAKKLESLNVASSSLETTPDSRVQGYEIQNATSQKEYETMVKKIKDSIYKGDLLQCVPSQSMQVKSPIPPLQAYRNLRHQNPSPYMFYYDFDDFVILGASPEIMIRLKTSDKISHFILRPIAGTRPRGKSVAQDLELEKELLNDEKENAEHLMLLDLARNDAGKVSVGGGVSVIARNKIERYSRVMHIVSSVQGELDSKRFAKRDALKAAFPAGTLSGAPKIAAIEMIESLESTRRGVYGGAIGYFTQNEDMDFAIAIRSAVYQNGVYYMRSGAGVVQDSNPRAEYLETQNKIQSLLDMLRGQNEVEQGKVKQNNGGRNKKGLKEGAE</sequence>
<dbReference type="Pfam" id="PF00425">
    <property type="entry name" value="Chorismate_bind"/>
    <property type="match status" value="1"/>
</dbReference>
<proteinExistence type="predicted"/>
<dbReference type="GO" id="GO:0000162">
    <property type="term" value="P:L-tryptophan biosynthetic process"/>
    <property type="evidence" value="ECO:0007669"/>
    <property type="project" value="TreeGrafter"/>
</dbReference>
<comment type="catalytic activity">
    <reaction evidence="3">
        <text>chorismate + L-glutamine = anthranilate + pyruvate + L-glutamate + H(+)</text>
        <dbReference type="Rhea" id="RHEA:21732"/>
        <dbReference type="ChEBI" id="CHEBI:15361"/>
        <dbReference type="ChEBI" id="CHEBI:15378"/>
        <dbReference type="ChEBI" id="CHEBI:16567"/>
        <dbReference type="ChEBI" id="CHEBI:29748"/>
        <dbReference type="ChEBI" id="CHEBI:29985"/>
        <dbReference type="ChEBI" id="CHEBI:58359"/>
        <dbReference type="EC" id="4.1.3.27"/>
    </reaction>
</comment>
<reference evidence="7 8" key="1">
    <citation type="submission" date="2018-06" db="EMBL/GenBank/DDBJ databases">
        <authorList>
            <consortium name="Pathogen Informatics"/>
            <person name="Doyle S."/>
        </authorList>
    </citation>
    <scope>NUCLEOTIDE SEQUENCE [LARGE SCALE GENOMIC DNA]</scope>
    <source>
        <strain evidence="7 8">NCTC12221</strain>
    </source>
</reference>
<evidence type="ECO:0000256" key="4">
    <source>
        <dbReference type="SAM" id="MobiDB-lite"/>
    </source>
</evidence>
<dbReference type="InterPro" id="IPR015890">
    <property type="entry name" value="Chorismate_C"/>
</dbReference>